<organism evidence="2 3">
    <name type="scientific">Sphagnum troendelagicum</name>
    <dbReference type="NCBI Taxonomy" id="128251"/>
    <lineage>
        <taxon>Eukaryota</taxon>
        <taxon>Viridiplantae</taxon>
        <taxon>Streptophyta</taxon>
        <taxon>Embryophyta</taxon>
        <taxon>Bryophyta</taxon>
        <taxon>Sphagnophytina</taxon>
        <taxon>Sphagnopsida</taxon>
        <taxon>Sphagnales</taxon>
        <taxon>Sphagnaceae</taxon>
        <taxon>Sphagnum</taxon>
    </lineage>
</organism>
<evidence type="ECO:0000256" key="1">
    <source>
        <dbReference type="SAM" id="MobiDB-lite"/>
    </source>
</evidence>
<dbReference type="EMBL" id="OZ019904">
    <property type="protein sequence ID" value="CAK9198973.1"/>
    <property type="molecule type" value="Genomic_DNA"/>
</dbReference>
<accession>A0ABP0TKJ7</accession>
<dbReference type="PANTHER" id="PTHR33385">
    <property type="entry name" value="PROTEIN XRI1"/>
    <property type="match status" value="1"/>
</dbReference>
<evidence type="ECO:0000313" key="2">
    <source>
        <dbReference type="EMBL" id="CAK9198973.1"/>
    </source>
</evidence>
<dbReference type="Proteomes" id="UP001497512">
    <property type="component" value="Chromosome 12"/>
</dbReference>
<keyword evidence="3" id="KW-1185">Reference proteome</keyword>
<proteinExistence type="predicted"/>
<evidence type="ECO:0008006" key="4">
    <source>
        <dbReference type="Google" id="ProtNLM"/>
    </source>
</evidence>
<evidence type="ECO:0000313" key="3">
    <source>
        <dbReference type="Proteomes" id="UP001497512"/>
    </source>
</evidence>
<feature type="region of interest" description="Disordered" evidence="1">
    <location>
        <begin position="61"/>
        <end position="91"/>
    </location>
</feature>
<dbReference type="InterPro" id="IPR039933">
    <property type="entry name" value="XRI1"/>
</dbReference>
<name>A0ABP0TKJ7_9BRYO</name>
<sequence>MTEKRIVTDAWDWREDTNFQALVDADISLDFSQTLWDELTRNDLEPKSFCSAPITDALLTDDDSIPFSRSSQESLEGDGESATVRGGDSPRLKKRRLFNGPQATFSSVIGDAPPPVQQMLQPLKLFEDPLRHDEDRHGILSAMPAIWYASNDDSQLSSGDNNNTLESMSENWITTCIEENDSTIFHSHNKGPPLELANRTAGGSTPIKALCEEVVVVQGPLTPFSSQPSTPVNRTTAVKKLNLSMPVAYPFTLVKPLGIEGDVTLMDINQLISTPPRSALISNSSVSSSDQQPNTKVDYRVGLSGKSVVTRTRICTEGNGTITILRTKG</sequence>
<dbReference type="PANTHER" id="PTHR33385:SF4">
    <property type="entry name" value="PROTEIN XRI1"/>
    <property type="match status" value="1"/>
</dbReference>
<gene>
    <name evidence="2" type="ORF">CSSPTR1EN2_LOCUS4704</name>
</gene>
<protein>
    <recommendedName>
        <fullName evidence="4">Protein XRI1</fullName>
    </recommendedName>
</protein>
<reference evidence="2" key="1">
    <citation type="submission" date="2024-02" db="EMBL/GenBank/DDBJ databases">
        <authorList>
            <consortium name="ELIXIR-Norway"/>
            <consortium name="Elixir Norway"/>
        </authorList>
    </citation>
    <scope>NUCLEOTIDE SEQUENCE</scope>
</reference>